<comment type="caution">
    <text evidence="2">The sequence shown here is derived from an EMBL/GenBank/DDBJ whole genome shotgun (WGS) entry which is preliminary data.</text>
</comment>
<sequence length="89" mass="9444">MPDEAIVCRCEMISAGELRRTVSEKGACEVNRAKAFSRVGMGRCQGRYCSQAGAGVIAAAAGIPVQELGRHRGQAPVKPLSMLTREVTP</sequence>
<dbReference type="Proteomes" id="UP000284049">
    <property type="component" value="Unassembled WGS sequence"/>
</dbReference>
<accession>A0A423FL51</accession>
<proteinExistence type="predicted"/>
<dbReference type="EMBL" id="MOBC01000163">
    <property type="protein sequence ID" value="ROM69840.1"/>
    <property type="molecule type" value="Genomic_DNA"/>
</dbReference>
<dbReference type="CDD" id="cd19946">
    <property type="entry name" value="GlpA-like_Fer2_BFD-like"/>
    <property type="match status" value="1"/>
</dbReference>
<evidence type="ECO:0000313" key="2">
    <source>
        <dbReference type="EMBL" id="ROM69840.1"/>
    </source>
</evidence>
<name>A0A423FL51_9PSED</name>
<feature type="domain" description="BFD-like [2Fe-2S]-binding" evidence="1">
    <location>
        <begin position="6"/>
        <end position="58"/>
    </location>
</feature>
<dbReference type="InterPro" id="IPR007419">
    <property type="entry name" value="BFD-like_2Fe2S-bd_dom"/>
</dbReference>
<dbReference type="AlphaFoldDB" id="A0A423FL51"/>
<protein>
    <recommendedName>
        <fullName evidence="1">BFD-like [2Fe-2S]-binding domain-containing protein</fullName>
    </recommendedName>
</protein>
<gene>
    <name evidence="2" type="ORF">BK652_27865</name>
</gene>
<dbReference type="Gene3D" id="1.10.10.1100">
    <property type="entry name" value="BFD-like [2Fe-2S]-binding domain"/>
    <property type="match status" value="1"/>
</dbReference>
<reference evidence="2 3" key="1">
    <citation type="submission" date="2016-10" db="EMBL/GenBank/DDBJ databases">
        <title>Comparative genome analysis of multiple Pseudomonas spp. focuses on biocontrol and plant growth promoting traits.</title>
        <authorList>
            <person name="Tao X.-Y."/>
            <person name="Taylor C.G."/>
        </authorList>
    </citation>
    <scope>NUCLEOTIDE SEQUENCE [LARGE SCALE GENOMIC DNA]</scope>
    <source>
        <strain evidence="2 3">Wood3</strain>
    </source>
</reference>
<evidence type="ECO:0000313" key="3">
    <source>
        <dbReference type="Proteomes" id="UP000284049"/>
    </source>
</evidence>
<organism evidence="2 3">
    <name type="scientific">Pseudomonas brassicacearum</name>
    <dbReference type="NCBI Taxonomy" id="930166"/>
    <lineage>
        <taxon>Bacteria</taxon>
        <taxon>Pseudomonadati</taxon>
        <taxon>Pseudomonadota</taxon>
        <taxon>Gammaproteobacteria</taxon>
        <taxon>Pseudomonadales</taxon>
        <taxon>Pseudomonadaceae</taxon>
        <taxon>Pseudomonas</taxon>
    </lineage>
</organism>
<evidence type="ECO:0000259" key="1">
    <source>
        <dbReference type="Pfam" id="PF04324"/>
    </source>
</evidence>
<dbReference type="InterPro" id="IPR041854">
    <property type="entry name" value="BFD-like_2Fe2S-bd_dom_sf"/>
</dbReference>
<dbReference type="Pfam" id="PF04324">
    <property type="entry name" value="Fer2_BFD"/>
    <property type="match status" value="1"/>
</dbReference>